<name>A0AAN8W861_9MAGN</name>
<accession>A0AAN8W861</accession>
<proteinExistence type="inferred from homology"/>
<dbReference type="PANTHER" id="PTHR32285">
    <property type="entry name" value="PROTEIN TRICHOME BIREFRINGENCE-LIKE 9-RELATED"/>
    <property type="match status" value="1"/>
</dbReference>
<comment type="similarity">
    <text evidence="1">Belongs to the PC-esterase family. TBL subfamily.</text>
</comment>
<dbReference type="InterPro" id="IPR029962">
    <property type="entry name" value="TBL"/>
</dbReference>
<dbReference type="PANTHER" id="PTHR32285:SF11">
    <property type="entry name" value="PROTEIN TRICHOME BIREFRINGENCE-LIKE 34"/>
    <property type="match status" value="1"/>
</dbReference>
<evidence type="ECO:0000256" key="1">
    <source>
        <dbReference type="ARBA" id="ARBA00007727"/>
    </source>
</evidence>
<evidence type="ECO:0000313" key="3">
    <source>
        <dbReference type="EMBL" id="KAK6943447.1"/>
    </source>
</evidence>
<protein>
    <submittedName>
        <fullName evidence="3">PC-Esterase</fullName>
    </submittedName>
</protein>
<feature type="domain" description="Trichome birefringence-like C-terminal" evidence="2">
    <location>
        <begin position="9"/>
        <end position="78"/>
    </location>
</feature>
<dbReference type="Pfam" id="PF13839">
    <property type="entry name" value="PC-Esterase"/>
    <property type="match status" value="1"/>
</dbReference>
<evidence type="ECO:0000259" key="2">
    <source>
        <dbReference type="Pfam" id="PF13839"/>
    </source>
</evidence>
<dbReference type="GO" id="GO:0005794">
    <property type="term" value="C:Golgi apparatus"/>
    <property type="evidence" value="ECO:0007669"/>
    <property type="project" value="TreeGrafter"/>
</dbReference>
<gene>
    <name evidence="3" type="ORF">RJ641_024549</name>
</gene>
<organism evidence="3 4">
    <name type="scientific">Dillenia turbinata</name>
    <dbReference type="NCBI Taxonomy" id="194707"/>
    <lineage>
        <taxon>Eukaryota</taxon>
        <taxon>Viridiplantae</taxon>
        <taxon>Streptophyta</taxon>
        <taxon>Embryophyta</taxon>
        <taxon>Tracheophyta</taxon>
        <taxon>Spermatophyta</taxon>
        <taxon>Magnoliopsida</taxon>
        <taxon>eudicotyledons</taxon>
        <taxon>Gunneridae</taxon>
        <taxon>Pentapetalae</taxon>
        <taxon>Dilleniales</taxon>
        <taxon>Dilleniaceae</taxon>
        <taxon>Dillenia</taxon>
    </lineage>
</organism>
<dbReference type="EMBL" id="JBAMMX010000003">
    <property type="protein sequence ID" value="KAK6943447.1"/>
    <property type="molecule type" value="Genomic_DNA"/>
</dbReference>
<evidence type="ECO:0000313" key="4">
    <source>
        <dbReference type="Proteomes" id="UP001370490"/>
    </source>
</evidence>
<dbReference type="Proteomes" id="UP001370490">
    <property type="component" value="Unassembled WGS sequence"/>
</dbReference>
<comment type="caution">
    <text evidence="3">The sequence shown here is derived from an EMBL/GenBank/DDBJ whole genome shotgun (WGS) entry which is preliminary data.</text>
</comment>
<sequence length="232" mass="26623">MAYNDATSRSYTLSQLRERGLNVQLINITQLSEYRKEAHPTIHRKLWHNLTEEETLDPRRYADCFHWCLHTWNELLYAHIFSHAQHNAAGQHSPPPECNLLLGKWVFNNQSYPSYKEQECSFKAEDSLHVGNMEGHLVSKLEMATSPPVNSPGLMPRHWWEAKGQGGSIFWRLNNSRPVVFNGLFAGVNHPYRAQVCGTFITFKAIASYFPPSSRALVKLLLPQTSPCNPHR</sequence>
<dbReference type="AlphaFoldDB" id="A0AAN8W861"/>
<dbReference type="GO" id="GO:0016413">
    <property type="term" value="F:O-acetyltransferase activity"/>
    <property type="evidence" value="ECO:0007669"/>
    <property type="project" value="InterPro"/>
</dbReference>
<reference evidence="3 4" key="1">
    <citation type="submission" date="2023-12" db="EMBL/GenBank/DDBJ databases">
        <title>A high-quality genome assembly for Dillenia turbinata (Dilleniales).</title>
        <authorList>
            <person name="Chanderbali A."/>
        </authorList>
    </citation>
    <scope>NUCLEOTIDE SEQUENCE [LARGE SCALE GENOMIC DNA]</scope>
    <source>
        <strain evidence="3">LSX21</strain>
        <tissue evidence="3">Leaf</tissue>
    </source>
</reference>
<dbReference type="InterPro" id="IPR026057">
    <property type="entry name" value="TBL_C"/>
</dbReference>
<keyword evidence="4" id="KW-1185">Reference proteome</keyword>